<dbReference type="RefSeq" id="WP_169160383.1">
    <property type="nucleotide sequence ID" value="NZ_JABBFW010000006.1"/>
</dbReference>
<keyword evidence="1" id="KW-0732">Signal</keyword>
<protein>
    <recommendedName>
        <fullName evidence="4">Secreted protein</fullName>
    </recommendedName>
</protein>
<gene>
    <name evidence="2" type="ORF">HHL10_10885</name>
</gene>
<accession>A0A848FBB1</accession>
<feature type="signal peptide" evidence="1">
    <location>
        <begin position="1"/>
        <end position="26"/>
    </location>
</feature>
<keyword evidence="3" id="KW-1185">Reference proteome</keyword>
<organism evidence="2 3">
    <name type="scientific">Azohydromonas caseinilytica</name>
    <dbReference type="NCBI Taxonomy" id="2728836"/>
    <lineage>
        <taxon>Bacteria</taxon>
        <taxon>Pseudomonadati</taxon>
        <taxon>Pseudomonadota</taxon>
        <taxon>Betaproteobacteria</taxon>
        <taxon>Burkholderiales</taxon>
        <taxon>Sphaerotilaceae</taxon>
        <taxon>Azohydromonas</taxon>
    </lineage>
</organism>
<evidence type="ECO:0000313" key="3">
    <source>
        <dbReference type="Proteomes" id="UP000574067"/>
    </source>
</evidence>
<evidence type="ECO:0000256" key="1">
    <source>
        <dbReference type="SAM" id="SignalP"/>
    </source>
</evidence>
<reference evidence="2 3" key="1">
    <citation type="submission" date="2020-04" db="EMBL/GenBank/DDBJ databases">
        <title>Azohydromonas sp. isolated from soil.</title>
        <authorList>
            <person name="Dahal R.H."/>
        </authorList>
    </citation>
    <scope>NUCLEOTIDE SEQUENCE [LARGE SCALE GENOMIC DNA]</scope>
    <source>
        <strain evidence="2 3">G-1-1-14</strain>
    </source>
</reference>
<dbReference type="EMBL" id="JABBFW010000006">
    <property type="protein sequence ID" value="NML15480.1"/>
    <property type="molecule type" value="Genomic_DNA"/>
</dbReference>
<sequence length="151" mass="15782">MQASLKLLYSAAAALSLMAMQAPATAGPVASEHGAVCKPYNYSNAGGLYSWVLGVSNYTNATMAVICPIVRPAEVVDGRFDVWVSQRAGSPASTCWLYSYNWTSAFLGVSGPITGQGWLGLAQAAVPAYSYQAVYCLLPPNGNILGVSPVL</sequence>
<evidence type="ECO:0000313" key="2">
    <source>
        <dbReference type="EMBL" id="NML15480.1"/>
    </source>
</evidence>
<proteinExistence type="predicted"/>
<dbReference type="Proteomes" id="UP000574067">
    <property type="component" value="Unassembled WGS sequence"/>
</dbReference>
<dbReference type="AlphaFoldDB" id="A0A848FBB1"/>
<name>A0A848FBB1_9BURK</name>
<feature type="chain" id="PRO_5032973509" description="Secreted protein" evidence="1">
    <location>
        <begin position="27"/>
        <end position="151"/>
    </location>
</feature>
<evidence type="ECO:0008006" key="4">
    <source>
        <dbReference type="Google" id="ProtNLM"/>
    </source>
</evidence>
<comment type="caution">
    <text evidence="2">The sequence shown here is derived from an EMBL/GenBank/DDBJ whole genome shotgun (WGS) entry which is preliminary data.</text>
</comment>